<dbReference type="EMBL" id="JAPDMZ010000298">
    <property type="protein sequence ID" value="KAK0544186.1"/>
    <property type="molecule type" value="Genomic_DNA"/>
</dbReference>
<protein>
    <submittedName>
        <fullName evidence="3">Uncharacterized protein</fullName>
    </submittedName>
</protein>
<gene>
    <name evidence="3" type="ORF">OC846_006158</name>
</gene>
<evidence type="ECO:0000256" key="2">
    <source>
        <dbReference type="SAM" id="Phobius"/>
    </source>
</evidence>
<evidence type="ECO:0000256" key="1">
    <source>
        <dbReference type="SAM" id="MobiDB-lite"/>
    </source>
</evidence>
<feature type="transmembrane region" description="Helical" evidence="2">
    <location>
        <begin position="116"/>
        <end position="135"/>
    </location>
</feature>
<reference evidence="3" key="1">
    <citation type="journal article" date="2023" name="PhytoFront">
        <title>Draft Genome Resources of Seven Strains of Tilletia horrida, Causal Agent of Kernel Smut of Rice.</title>
        <authorList>
            <person name="Khanal S."/>
            <person name="Antony Babu S."/>
            <person name="Zhou X.G."/>
        </authorList>
    </citation>
    <scope>NUCLEOTIDE SEQUENCE</scope>
    <source>
        <strain evidence="3">TX6</strain>
    </source>
</reference>
<accession>A0AAN6JPK7</accession>
<feature type="region of interest" description="Disordered" evidence="1">
    <location>
        <begin position="58"/>
        <end position="77"/>
    </location>
</feature>
<organism evidence="3 4">
    <name type="scientific">Tilletia horrida</name>
    <dbReference type="NCBI Taxonomy" id="155126"/>
    <lineage>
        <taxon>Eukaryota</taxon>
        <taxon>Fungi</taxon>
        <taxon>Dikarya</taxon>
        <taxon>Basidiomycota</taxon>
        <taxon>Ustilaginomycotina</taxon>
        <taxon>Exobasidiomycetes</taxon>
        <taxon>Tilletiales</taxon>
        <taxon>Tilletiaceae</taxon>
        <taxon>Tilletia</taxon>
    </lineage>
</organism>
<keyword evidence="2" id="KW-0472">Membrane</keyword>
<keyword evidence="4" id="KW-1185">Reference proteome</keyword>
<feature type="transmembrane region" description="Helical" evidence="2">
    <location>
        <begin position="190"/>
        <end position="212"/>
    </location>
</feature>
<feature type="transmembrane region" description="Helical" evidence="2">
    <location>
        <begin position="83"/>
        <end position="104"/>
    </location>
</feature>
<proteinExistence type="predicted"/>
<name>A0AAN6JPK7_9BASI</name>
<feature type="transmembrane region" description="Helical" evidence="2">
    <location>
        <begin position="264"/>
        <end position="284"/>
    </location>
</feature>
<keyword evidence="2" id="KW-1133">Transmembrane helix</keyword>
<feature type="transmembrane region" description="Helical" evidence="2">
    <location>
        <begin position="232"/>
        <end position="252"/>
    </location>
</feature>
<sequence>MNNTDAAAAAAASPGPSVMSQLALPCFWTILCFTVPHISRHAINVRRALERYDAQTPALDAAKASEQPEQPRPNSGNRFSAQAFGRLMIGSAGAGLAVLILFQTQMLSAQDFLDGIPVPAILSISLGTSFSYRLFEPRGSSERNTYVRRTQRVPGTFYSVAIVWHTNDADRGSWWSVIVQSLVALARATLFGIIVFQTGLLLPIIVVIHRYFCQTSGALMRGGNKSLFGDLVLVTFGYALALVPFALCSWALKAVPDPTNLALVRVAAIGSLIIHLLFTLGPIYCVTKAACQYDLLSQRDGGPEAALSTEAHSLPVHEVELEESETPSMPSLLPFDVNGKRPEPVKDENVGSVRFTVATAPSKLPSSWLRRSAGSSESVQLPTFDCAVKTLQVLAGLALLYVLVCIHRSSQPHWLAQMQLGPLFSRALFEGGPRDSETALIHLLQASHFCIFLILSIVVSTHILLRHGKKGVWAFWFGGDEVETPWVEGPLQELFRPDPVRVLIRSDREPSTGTQADLAAQIEI</sequence>
<dbReference type="AlphaFoldDB" id="A0AAN6JPK7"/>
<dbReference type="Proteomes" id="UP001176517">
    <property type="component" value="Unassembled WGS sequence"/>
</dbReference>
<evidence type="ECO:0000313" key="4">
    <source>
        <dbReference type="Proteomes" id="UP001176517"/>
    </source>
</evidence>
<evidence type="ECO:0000313" key="3">
    <source>
        <dbReference type="EMBL" id="KAK0544186.1"/>
    </source>
</evidence>
<comment type="caution">
    <text evidence="3">The sequence shown here is derived from an EMBL/GenBank/DDBJ whole genome shotgun (WGS) entry which is preliminary data.</text>
</comment>
<keyword evidence="2" id="KW-0812">Transmembrane</keyword>